<evidence type="ECO:0000313" key="2">
    <source>
        <dbReference type="EMBL" id="ACV36934.1"/>
    </source>
</evidence>
<dbReference type="SUPFAM" id="SSF55486">
    <property type="entry name" value="Metalloproteases ('zincins'), catalytic domain"/>
    <property type="match status" value="1"/>
</dbReference>
<dbReference type="EMBL" id="CP001715">
    <property type="protein sequence ID" value="ACV36934.1"/>
    <property type="molecule type" value="Genomic_DNA"/>
</dbReference>
<dbReference type="STRING" id="522306.CAP2UW1_3681"/>
<dbReference type="AlphaFoldDB" id="C7RKL4"/>
<gene>
    <name evidence="2" type="ordered locus">CAP2UW1_3681</name>
</gene>
<dbReference type="eggNOG" id="COG1572">
    <property type="taxonomic scope" value="Bacteria"/>
</dbReference>
<dbReference type="OrthoDB" id="6400733at2"/>
<organism evidence="2">
    <name type="scientific">Accumulibacter regalis</name>
    <dbReference type="NCBI Taxonomy" id="522306"/>
    <lineage>
        <taxon>Bacteria</taxon>
        <taxon>Pseudomonadati</taxon>
        <taxon>Pseudomonadota</taxon>
        <taxon>Betaproteobacteria</taxon>
        <taxon>Candidatus Accumulibacter</taxon>
    </lineage>
</organism>
<dbReference type="HOGENOM" id="CLU_363166_0_0_4"/>
<reference evidence="2" key="2">
    <citation type="submission" date="2009-09" db="EMBL/GenBank/DDBJ databases">
        <title>Complete sequence of chromosome of Candidatus Accumulibacter phosphatis clade IIA str. UW-1.</title>
        <authorList>
            <consortium name="US DOE Joint Genome Institute"/>
            <person name="Martin H.G."/>
            <person name="Ivanova N."/>
            <person name="Kunin V."/>
            <person name="Warnecke F."/>
            <person name="Barry K."/>
            <person name="He S."/>
            <person name="Salamov A."/>
            <person name="Szeto E."/>
            <person name="Dalin E."/>
            <person name="Pangilinan J.L."/>
            <person name="Lapidus A."/>
            <person name="Lowry S."/>
            <person name="Kyrpides N.C."/>
            <person name="McMahon K.D."/>
            <person name="Hugenholtz P."/>
        </authorList>
    </citation>
    <scope>NUCLEOTIDE SEQUENCE [LARGE SCALE GENOMIC DNA]</scope>
    <source>
        <strain evidence="2">UW-1</strain>
    </source>
</reference>
<name>C7RKL4_ACCRE</name>
<proteinExistence type="predicted"/>
<evidence type="ECO:0000256" key="1">
    <source>
        <dbReference type="SAM" id="MobiDB-lite"/>
    </source>
</evidence>
<accession>C7RKL4</accession>
<feature type="compositionally biased region" description="Basic and acidic residues" evidence="1">
    <location>
        <begin position="756"/>
        <end position="769"/>
    </location>
</feature>
<sequence>MGTFDHLNAGLSAVADLGELARALREYPHFFGPRIIGAEVTQAIQYFRSHRHLTDPLDRAPDNSARLVAYKPAWVRVYVRGSAHGSVQMTGKVKVERRGPGYLGLWQDAGELAPAAPGVVTAEVAPDYADERSTLSSTLNFVLPSDMVRGLMRLTVTVWVAGQTADSPIDSEVINIDATLLQTLSVRGLMVAYNGPNAAATMTLNIPAPTVADLQATAAWTHTTNPVQSEGVFSSAGTVTLTTPLTGAATTPGGCSTGWFTLNALLAAAKANDGNRSDVIYYGLLPNGVPMGPVIGCASDGVTSGSINDGVTMAHEIGHFAGQAHAPCGTPGDANYPAYEPYDPAGTPQASLGEYGLDINSGTIHPPTQKDYMSYCSPRWISLYTHARLIDNAVFSPTSTHSPLRIPELVDPWLWPWEYIPDPPPPPWWFWRDHLQVYQPRPVIVITGTHRRDRSVAVESVMRVDAQPTVHRGQSADMVAELIGRDGNVVASAPVMRLPAHAHGGGCGCACGHDGGPDGEASDYSFQALVPNVEPGAALRIQRPGRDGAGQDSVAWERKAAETPPRLLRVDVKLRKVDVLVQWSVEPGSGDLPLQFSVQFSKDGGRSWNGCAAGLRDSRLAVDLAALPSGSITFRALVHDGFNTVAEKARPIVLKPRAPGVTIMNPPADGSALLEGSPLRLWVAVATASGKRIEPEACAWTLDGEPVGSGLELWITAPKAGYHQCSVTVRDVVPLTVGRRFMTWDGVEYPGPDTGEPTRGKGEGGRRGK</sequence>
<dbReference type="KEGG" id="app:CAP2UW1_3681"/>
<reference evidence="2" key="1">
    <citation type="submission" date="2009-08" db="EMBL/GenBank/DDBJ databases">
        <authorList>
            <consortium name="US DOE Joint Genome Institute"/>
            <person name="Lucas S."/>
            <person name="Copeland A."/>
            <person name="Lapidus A."/>
            <person name="Glavina del Rio T."/>
            <person name="Dalin E."/>
            <person name="Tice H."/>
            <person name="Bruce D."/>
            <person name="Barry K."/>
            <person name="Pitluck S."/>
            <person name="Lowry S."/>
            <person name="Larimer F."/>
            <person name="Land M."/>
            <person name="Hauser L."/>
            <person name="Kyrpides N."/>
            <person name="Ivanova N."/>
            <person name="McMahon K.D."/>
            <person name="Hugenholtz P."/>
        </authorList>
    </citation>
    <scope>NUCLEOTIDE SEQUENCE</scope>
    <source>
        <strain evidence="2">UW-1</strain>
    </source>
</reference>
<protein>
    <submittedName>
        <fullName evidence="2">Uncharacterized protein</fullName>
    </submittedName>
</protein>
<feature type="region of interest" description="Disordered" evidence="1">
    <location>
        <begin position="746"/>
        <end position="769"/>
    </location>
</feature>